<evidence type="ECO:0000256" key="12">
    <source>
        <dbReference type="RuleBase" id="RU003357"/>
    </source>
</evidence>
<evidence type="ECO:0000256" key="7">
    <source>
        <dbReference type="ARBA" id="ARBA00023077"/>
    </source>
</evidence>
<dbReference type="InterPro" id="IPR036942">
    <property type="entry name" value="Beta-barrel_TonB_sf"/>
</dbReference>
<dbReference type="Pfam" id="PF00593">
    <property type="entry name" value="TonB_dep_Rec_b-barrel"/>
    <property type="match status" value="1"/>
</dbReference>
<keyword evidence="17" id="KW-1185">Reference proteome</keyword>
<name>A0ABU9BNT4_9BURK</name>
<keyword evidence="10 11" id="KW-0998">Cell outer membrane</keyword>
<protein>
    <submittedName>
        <fullName evidence="16">TonB-dependent receptor</fullName>
    </submittedName>
</protein>
<reference evidence="16 17" key="1">
    <citation type="submission" date="2024-04" db="EMBL/GenBank/DDBJ databases">
        <title>Novel species of the genus Ideonella isolated from streams.</title>
        <authorList>
            <person name="Lu H."/>
        </authorList>
    </citation>
    <scope>NUCLEOTIDE SEQUENCE [LARGE SCALE GENOMIC DNA]</scope>
    <source>
        <strain evidence="16 17">DXS29W</strain>
    </source>
</reference>
<dbReference type="PANTHER" id="PTHR30069:SF29">
    <property type="entry name" value="HEMOGLOBIN AND HEMOGLOBIN-HAPTOGLOBIN-BINDING PROTEIN 1-RELATED"/>
    <property type="match status" value="1"/>
</dbReference>
<evidence type="ECO:0000313" key="16">
    <source>
        <dbReference type="EMBL" id="MEK8030570.1"/>
    </source>
</evidence>
<dbReference type="InterPro" id="IPR012910">
    <property type="entry name" value="Plug_dom"/>
</dbReference>
<comment type="caution">
    <text evidence="16">The sequence shown here is derived from an EMBL/GenBank/DDBJ whole genome shotgun (WGS) entry which is preliminary data.</text>
</comment>
<evidence type="ECO:0000256" key="3">
    <source>
        <dbReference type="ARBA" id="ARBA00022448"/>
    </source>
</evidence>
<proteinExistence type="inferred from homology"/>
<evidence type="ECO:0000256" key="13">
    <source>
        <dbReference type="SAM" id="SignalP"/>
    </source>
</evidence>
<keyword evidence="9 16" id="KW-0675">Receptor</keyword>
<evidence type="ECO:0000256" key="10">
    <source>
        <dbReference type="ARBA" id="ARBA00023237"/>
    </source>
</evidence>
<dbReference type="Pfam" id="PF07715">
    <property type="entry name" value="Plug"/>
    <property type="match status" value="1"/>
</dbReference>
<keyword evidence="8 11" id="KW-0472">Membrane</keyword>
<feature type="domain" description="TonB-dependent receptor plug" evidence="15">
    <location>
        <begin position="65"/>
        <end position="175"/>
    </location>
</feature>
<keyword evidence="4 11" id="KW-1134">Transmembrane beta strand</keyword>
<dbReference type="PANTHER" id="PTHR30069">
    <property type="entry name" value="TONB-DEPENDENT OUTER MEMBRANE RECEPTOR"/>
    <property type="match status" value="1"/>
</dbReference>
<comment type="similarity">
    <text evidence="2 11 12">Belongs to the TonB-dependent receptor family.</text>
</comment>
<dbReference type="Gene3D" id="2.170.130.10">
    <property type="entry name" value="TonB-dependent receptor, plug domain"/>
    <property type="match status" value="1"/>
</dbReference>
<dbReference type="SUPFAM" id="SSF56935">
    <property type="entry name" value="Porins"/>
    <property type="match status" value="1"/>
</dbReference>
<evidence type="ECO:0000256" key="11">
    <source>
        <dbReference type="PROSITE-ProRule" id="PRU01360"/>
    </source>
</evidence>
<keyword evidence="3 11" id="KW-0813">Transport</keyword>
<dbReference type="InterPro" id="IPR039426">
    <property type="entry name" value="TonB-dep_rcpt-like"/>
</dbReference>
<evidence type="ECO:0000313" key="17">
    <source>
        <dbReference type="Proteomes" id="UP001371218"/>
    </source>
</evidence>
<accession>A0ABU9BNT4</accession>
<evidence type="ECO:0000256" key="6">
    <source>
        <dbReference type="ARBA" id="ARBA00022729"/>
    </source>
</evidence>
<evidence type="ECO:0000259" key="14">
    <source>
        <dbReference type="Pfam" id="PF00593"/>
    </source>
</evidence>
<feature type="domain" description="TonB-dependent receptor-like beta-barrel" evidence="14">
    <location>
        <begin position="264"/>
        <end position="601"/>
    </location>
</feature>
<feature type="signal peptide" evidence="13">
    <location>
        <begin position="1"/>
        <end position="34"/>
    </location>
</feature>
<gene>
    <name evidence="16" type="ORF">AACH06_07000</name>
</gene>
<feature type="chain" id="PRO_5045099088" evidence="13">
    <location>
        <begin position="35"/>
        <end position="633"/>
    </location>
</feature>
<evidence type="ECO:0000256" key="1">
    <source>
        <dbReference type="ARBA" id="ARBA00004571"/>
    </source>
</evidence>
<keyword evidence="6 13" id="KW-0732">Signal</keyword>
<dbReference type="InterPro" id="IPR037066">
    <property type="entry name" value="Plug_dom_sf"/>
</dbReference>
<dbReference type="Gene3D" id="2.40.170.20">
    <property type="entry name" value="TonB-dependent receptor, beta-barrel domain"/>
    <property type="match status" value="1"/>
</dbReference>
<evidence type="ECO:0000256" key="4">
    <source>
        <dbReference type="ARBA" id="ARBA00022452"/>
    </source>
</evidence>
<dbReference type="Proteomes" id="UP001371218">
    <property type="component" value="Unassembled WGS sequence"/>
</dbReference>
<keyword evidence="5 11" id="KW-0812">Transmembrane</keyword>
<evidence type="ECO:0000256" key="5">
    <source>
        <dbReference type="ARBA" id="ARBA00022692"/>
    </source>
</evidence>
<evidence type="ECO:0000256" key="9">
    <source>
        <dbReference type="ARBA" id="ARBA00023170"/>
    </source>
</evidence>
<dbReference type="RefSeq" id="WP_341424931.1">
    <property type="nucleotide sequence ID" value="NZ_JBBUTG010000003.1"/>
</dbReference>
<evidence type="ECO:0000256" key="8">
    <source>
        <dbReference type="ARBA" id="ARBA00023136"/>
    </source>
</evidence>
<comment type="subcellular location">
    <subcellularLocation>
        <location evidence="1 11">Cell outer membrane</location>
        <topology evidence="1 11">Multi-pass membrane protein</topology>
    </subcellularLocation>
</comment>
<dbReference type="InterPro" id="IPR000531">
    <property type="entry name" value="Beta-barrel_TonB"/>
</dbReference>
<dbReference type="EMBL" id="JBBUTG010000003">
    <property type="protein sequence ID" value="MEK8030570.1"/>
    <property type="molecule type" value="Genomic_DNA"/>
</dbReference>
<sequence>MHLNAFAAIVRRRLPLAQAVALAVGMAFASLAHAAAGAEELTELPLESLLETEVISAARFARQITDAASAVSVLTSEDIRALGLRTFGEVLDQMRGMHITHSLEYTFLGARGIGGPMSFAGKVLLLIDGIPAVDNLYDQPYLGPDALIDVALIDRIEYAPGGGTAMYGNNAFLGVINVVTKRGRDIAGLQVSGLLGDWNDRYVRLTGGQRLPNGAEWLLSATVHADSGIPSPEVGDIFDISTGHDHHLFFKGSYEGLSIQAMGAQRRVYTDARPYWYYSYLDRNELLSLGYDRETGEHWRTSIRLNGGRYAYRTSDEDTQYGYARNANDGTWWSLDGQFSFDGLQDHRIVLGARVRRDPLLRADYLDYDGRSYIYDDRRRSVGFSGEDEVTLSPQWRITGGLRVDKRTYSDVAWSPRAAVVWLPAPEWQVKLSHGRATRFASTSERVFGLDNEVSDERVTNNEVVAEYRQDGLRLLGTVYRYRISHLFNPAEGVTHVDGHGVELEAEWQWHGFRVRASQAWQHAAANIGPELPYSPRTVSKLQASAPLVGETLRLSLAYRRTGAFDNIGDARMPPHELVDLTLVSQKLVDHLDLRIGWRNITNQREESTDRYFRDPLTDRRRRSAWIELTGSF</sequence>
<organism evidence="16 17">
    <name type="scientific">Ideonella lacteola</name>
    <dbReference type="NCBI Taxonomy" id="2984193"/>
    <lineage>
        <taxon>Bacteria</taxon>
        <taxon>Pseudomonadati</taxon>
        <taxon>Pseudomonadota</taxon>
        <taxon>Betaproteobacteria</taxon>
        <taxon>Burkholderiales</taxon>
        <taxon>Sphaerotilaceae</taxon>
        <taxon>Ideonella</taxon>
    </lineage>
</organism>
<keyword evidence="7 12" id="KW-0798">TonB box</keyword>
<evidence type="ECO:0000256" key="2">
    <source>
        <dbReference type="ARBA" id="ARBA00009810"/>
    </source>
</evidence>
<dbReference type="PROSITE" id="PS52016">
    <property type="entry name" value="TONB_DEPENDENT_REC_3"/>
    <property type="match status" value="1"/>
</dbReference>
<evidence type="ECO:0000259" key="15">
    <source>
        <dbReference type="Pfam" id="PF07715"/>
    </source>
</evidence>